<gene>
    <name evidence="2" type="ORF">PCOR1329_LOCUS74025</name>
</gene>
<organism evidence="2 3">
    <name type="scientific">Prorocentrum cordatum</name>
    <dbReference type="NCBI Taxonomy" id="2364126"/>
    <lineage>
        <taxon>Eukaryota</taxon>
        <taxon>Sar</taxon>
        <taxon>Alveolata</taxon>
        <taxon>Dinophyceae</taxon>
        <taxon>Prorocentrales</taxon>
        <taxon>Prorocentraceae</taxon>
        <taxon>Prorocentrum</taxon>
    </lineage>
</organism>
<name>A0ABN9X708_9DINO</name>
<proteinExistence type="predicted"/>
<reference evidence="2" key="1">
    <citation type="submission" date="2023-10" db="EMBL/GenBank/DDBJ databases">
        <authorList>
            <person name="Chen Y."/>
            <person name="Shah S."/>
            <person name="Dougan E. K."/>
            <person name="Thang M."/>
            <person name="Chan C."/>
        </authorList>
    </citation>
    <scope>NUCLEOTIDE SEQUENCE [LARGE SCALE GENOMIC DNA]</scope>
</reference>
<keyword evidence="3" id="KW-1185">Reference proteome</keyword>
<accession>A0ABN9X708</accession>
<feature type="non-terminal residue" evidence="2">
    <location>
        <position position="96"/>
    </location>
</feature>
<comment type="caution">
    <text evidence="2">The sequence shown here is derived from an EMBL/GenBank/DDBJ whole genome shotgun (WGS) entry which is preliminary data.</text>
</comment>
<feature type="region of interest" description="Disordered" evidence="1">
    <location>
        <begin position="74"/>
        <end position="96"/>
    </location>
</feature>
<feature type="region of interest" description="Disordered" evidence="1">
    <location>
        <begin position="1"/>
        <end position="51"/>
    </location>
</feature>
<sequence length="96" mass="10146">MLNTSRIAPTQGRGLGSYNPVVVNTAKPTESPVAPGDQAPDSGFDSGEAYTGAAGVEGGVLGMLEVIKSDFERTVTETEKDEREAAQEHLEFMTET</sequence>
<evidence type="ECO:0000256" key="1">
    <source>
        <dbReference type="SAM" id="MobiDB-lite"/>
    </source>
</evidence>
<evidence type="ECO:0000313" key="3">
    <source>
        <dbReference type="Proteomes" id="UP001189429"/>
    </source>
</evidence>
<dbReference type="Proteomes" id="UP001189429">
    <property type="component" value="Unassembled WGS sequence"/>
</dbReference>
<evidence type="ECO:0000313" key="2">
    <source>
        <dbReference type="EMBL" id="CAK0895216.1"/>
    </source>
</evidence>
<protein>
    <submittedName>
        <fullName evidence="2">Uncharacterized protein</fullName>
    </submittedName>
</protein>
<dbReference type="EMBL" id="CAUYUJ010020005">
    <property type="protein sequence ID" value="CAK0895216.1"/>
    <property type="molecule type" value="Genomic_DNA"/>
</dbReference>